<name>R4WE59_RIPPE</name>
<accession>R4WE59</accession>
<evidence type="ECO:0000256" key="3">
    <source>
        <dbReference type="SAM" id="SignalP"/>
    </source>
</evidence>
<reference evidence="4" key="1">
    <citation type="journal article" date="2013" name="PLoS ONE">
        <title>Gene expression in gut symbiotic organ of stinkbug affected by extracellular bacterial symbiont.</title>
        <authorList>
            <person name="Futahashi R."/>
            <person name="Tanaka K."/>
            <person name="Tanahashi M."/>
            <person name="Nikoh N."/>
            <person name="Kikuchi Y."/>
            <person name="Lee B.L."/>
            <person name="Fukatsu T."/>
        </authorList>
    </citation>
    <scope>NUCLEOTIDE SEQUENCE</scope>
    <source>
        <tissue evidence="4">Midgut</tissue>
    </source>
</reference>
<dbReference type="AlphaFoldDB" id="R4WE59"/>
<dbReference type="Gene3D" id="1.20.90.10">
    <property type="entry name" value="Phospholipase A2 domain"/>
    <property type="match status" value="1"/>
</dbReference>
<feature type="signal peptide" evidence="3">
    <location>
        <begin position="1"/>
        <end position="15"/>
    </location>
</feature>
<dbReference type="InterPro" id="IPR033113">
    <property type="entry name" value="PLA2_histidine"/>
</dbReference>
<dbReference type="InterPro" id="IPR010711">
    <property type="entry name" value="PLA2G12"/>
</dbReference>
<dbReference type="PANTHER" id="PTHR12824">
    <property type="entry name" value="GROUP XII SECRETORY PHOSPHOLIPASE A2 FAMILY MEMBER"/>
    <property type="match status" value="1"/>
</dbReference>
<evidence type="ECO:0000256" key="2">
    <source>
        <dbReference type="ARBA" id="ARBA00022525"/>
    </source>
</evidence>
<organism evidence="4">
    <name type="scientific">Riptortus pedestris</name>
    <name type="common">Bean bug</name>
    <dbReference type="NCBI Taxonomy" id="329032"/>
    <lineage>
        <taxon>Eukaryota</taxon>
        <taxon>Metazoa</taxon>
        <taxon>Ecdysozoa</taxon>
        <taxon>Arthropoda</taxon>
        <taxon>Hexapoda</taxon>
        <taxon>Insecta</taxon>
        <taxon>Pterygota</taxon>
        <taxon>Neoptera</taxon>
        <taxon>Paraneoptera</taxon>
        <taxon>Hemiptera</taxon>
        <taxon>Heteroptera</taxon>
        <taxon>Panheteroptera</taxon>
        <taxon>Pentatomomorpha</taxon>
        <taxon>Coreoidea</taxon>
        <taxon>Alydidae</taxon>
        <taxon>Riptortus</taxon>
    </lineage>
</organism>
<dbReference type="PANTHER" id="PTHR12824:SF8">
    <property type="entry name" value="GXIVSPLA2, ISOFORM A"/>
    <property type="match status" value="1"/>
</dbReference>
<feature type="chain" id="PRO_5012881316" description="Group XIIA secretory phospholipase A2" evidence="3">
    <location>
        <begin position="16"/>
        <end position="192"/>
    </location>
</feature>
<evidence type="ECO:0000256" key="1">
    <source>
        <dbReference type="ARBA" id="ARBA00004613"/>
    </source>
</evidence>
<dbReference type="GO" id="GO:0050482">
    <property type="term" value="P:arachidonate secretion"/>
    <property type="evidence" value="ECO:0007669"/>
    <property type="project" value="InterPro"/>
</dbReference>
<dbReference type="SUPFAM" id="SSF48619">
    <property type="entry name" value="Phospholipase A2, PLA2"/>
    <property type="match status" value="1"/>
</dbReference>
<keyword evidence="2" id="KW-0964">Secreted</keyword>
<dbReference type="GO" id="GO:0005509">
    <property type="term" value="F:calcium ion binding"/>
    <property type="evidence" value="ECO:0007669"/>
    <property type="project" value="InterPro"/>
</dbReference>
<evidence type="ECO:0008006" key="5">
    <source>
        <dbReference type="Google" id="ProtNLM"/>
    </source>
</evidence>
<keyword evidence="3" id="KW-0732">Signal</keyword>
<dbReference type="EMBL" id="AK418129">
    <property type="protein sequence ID" value="BAN21344.1"/>
    <property type="molecule type" value="mRNA"/>
</dbReference>
<evidence type="ECO:0000313" key="4">
    <source>
        <dbReference type="EMBL" id="BAN21344.1"/>
    </source>
</evidence>
<dbReference type="GO" id="GO:0006644">
    <property type="term" value="P:phospholipid metabolic process"/>
    <property type="evidence" value="ECO:0007669"/>
    <property type="project" value="InterPro"/>
</dbReference>
<protein>
    <recommendedName>
        <fullName evidence="5">Group XIIA secretory phospholipase A2</fullName>
    </recommendedName>
</protein>
<comment type="subcellular location">
    <subcellularLocation>
        <location evidence="1">Secreted</location>
    </subcellularLocation>
</comment>
<dbReference type="GO" id="GO:0005576">
    <property type="term" value="C:extracellular region"/>
    <property type="evidence" value="ECO:0007669"/>
    <property type="project" value="UniProtKB-SubCell"/>
</dbReference>
<proteinExistence type="evidence at transcript level"/>
<dbReference type="GO" id="GO:0016042">
    <property type="term" value="P:lipid catabolic process"/>
    <property type="evidence" value="ECO:0007669"/>
    <property type="project" value="InterPro"/>
</dbReference>
<dbReference type="GO" id="GO:0004623">
    <property type="term" value="F:phospholipase A2 activity"/>
    <property type="evidence" value="ECO:0007669"/>
    <property type="project" value="InterPro"/>
</dbReference>
<dbReference type="InterPro" id="IPR036444">
    <property type="entry name" value="PLipase_A2_dom_sf"/>
</dbReference>
<dbReference type="PROSITE" id="PS00118">
    <property type="entry name" value="PA2_HIS"/>
    <property type="match status" value="1"/>
</dbReference>
<dbReference type="Pfam" id="PF06951">
    <property type="entry name" value="PLA2G12"/>
    <property type="match status" value="1"/>
</dbReference>
<sequence length="192" mass="21401">MILIYLCMLLQSGYAWSGYGTNVLSNLRDAVVMAQKVFGDVMEKAIDVAHTLKTVHDTLDLSVDEECIFSCPEGGKSVPNKYHKPSANGCGPLEMELEVPYPEMTKCCNEHDICYSTCNKDKDACDLYFKKCLYKICEAIPQEDLLSLKGCKASAKVLYTSTTALGCKFYKDSQKEACYCSPKKKKHMPGEL</sequence>